<evidence type="ECO:0000313" key="2">
    <source>
        <dbReference type="EMBL" id="NGQ92811.1"/>
    </source>
</evidence>
<keyword evidence="3" id="KW-1185">Reference proteome</keyword>
<dbReference type="InterPro" id="IPR036429">
    <property type="entry name" value="SpoA-like_sf"/>
</dbReference>
<proteinExistence type="predicted"/>
<evidence type="ECO:0000259" key="1">
    <source>
        <dbReference type="Pfam" id="PF01052"/>
    </source>
</evidence>
<gene>
    <name evidence="2" type="ORF">G5V65_18115</name>
</gene>
<sequence length="301" mass="31114">MSLIQLKRSTAAMAGDSTAAVERVWALALARAAQEELGIALSLGDCRLQRRTLGELGELLPEPALIAALDEGAGEATGVLVVDAGLMAGMVEALTTGTVTALDRAGRRPTRTDAALLAPVLDRALAGFEAAAAEADLTEWARGFRFAATVDGGRALSLMLEDVEFRVLLGEVDLAGGARKGRLILAVPDGLGGGMAEVRPPVDTRFAEALAERVAGAEVRLDAVLMRLSMPLGAVMALRVGQEVALPLADIGQIGLEGLDGRRVGAGRLGRQGTARAVRLAGEAEERPQQTAVAVLSAGRM</sequence>
<dbReference type="InterPro" id="IPR001543">
    <property type="entry name" value="FliN-like_C"/>
</dbReference>
<dbReference type="EMBL" id="JAALFE010000023">
    <property type="protein sequence ID" value="NGQ92811.1"/>
    <property type="molecule type" value="Genomic_DNA"/>
</dbReference>
<dbReference type="SUPFAM" id="SSF101801">
    <property type="entry name" value="Surface presentation of antigens (SPOA)"/>
    <property type="match status" value="1"/>
</dbReference>
<reference evidence="2 3" key="1">
    <citation type="submission" date="2020-02" db="EMBL/GenBank/DDBJ databases">
        <title>Rhodobacter translucens sp. nov., a novel bacterium isolated from activated sludge.</title>
        <authorList>
            <person name="Liu J."/>
        </authorList>
    </citation>
    <scope>NUCLEOTIDE SEQUENCE [LARGE SCALE GENOMIC DNA]</scope>
    <source>
        <strain evidence="2 3">HX-7-19</strain>
    </source>
</reference>
<dbReference type="Proteomes" id="UP000474758">
    <property type="component" value="Unassembled WGS sequence"/>
</dbReference>
<keyword evidence="2" id="KW-0966">Cell projection</keyword>
<keyword evidence="2" id="KW-0969">Cilium</keyword>
<name>A0A6M1UB80_9RHOB</name>
<keyword evidence="2" id="KW-0282">Flagellum</keyword>
<accession>A0A6M1UB80</accession>
<dbReference type="RefSeq" id="WP_165052950.1">
    <property type="nucleotide sequence ID" value="NZ_JAALFE010000023.1"/>
</dbReference>
<comment type="caution">
    <text evidence="2">The sequence shown here is derived from an EMBL/GenBank/DDBJ whole genome shotgun (WGS) entry which is preliminary data.</text>
</comment>
<organism evidence="2 3">
    <name type="scientific">Paragemmobacter kunshanensis</name>
    <dbReference type="NCBI Taxonomy" id="2583234"/>
    <lineage>
        <taxon>Bacteria</taxon>
        <taxon>Pseudomonadati</taxon>
        <taxon>Pseudomonadota</taxon>
        <taxon>Alphaproteobacteria</taxon>
        <taxon>Rhodobacterales</taxon>
        <taxon>Paracoccaceae</taxon>
        <taxon>Paragemmobacter</taxon>
    </lineage>
</organism>
<dbReference type="AlphaFoldDB" id="A0A6M1UB80"/>
<dbReference type="Pfam" id="PF01052">
    <property type="entry name" value="FliMN_C"/>
    <property type="match status" value="1"/>
</dbReference>
<protein>
    <submittedName>
        <fullName evidence="2">Flagellar motor switch protein FliM</fullName>
    </submittedName>
</protein>
<feature type="domain" description="Flagellar motor switch protein FliN-like C-terminal" evidence="1">
    <location>
        <begin position="213"/>
        <end position="281"/>
    </location>
</feature>
<evidence type="ECO:0000313" key="3">
    <source>
        <dbReference type="Proteomes" id="UP000474758"/>
    </source>
</evidence>